<evidence type="ECO:0000313" key="7">
    <source>
        <dbReference type="Proteomes" id="UP000549091"/>
    </source>
</evidence>
<dbReference type="Pfam" id="PF20805">
    <property type="entry name" value="Integrin_A_Ig_2"/>
    <property type="match status" value="1"/>
</dbReference>
<proteinExistence type="predicted"/>
<dbReference type="PANTHER" id="PTHR23220:SF118">
    <property type="entry name" value="INTEGRIN ALPHA-X"/>
    <property type="match status" value="1"/>
</dbReference>
<evidence type="ECO:0000256" key="3">
    <source>
        <dbReference type="ARBA" id="ARBA00023136"/>
    </source>
</evidence>
<name>A0A7K7S5Z8_9PASS</name>
<accession>A0A7K7S5Z8</accession>
<dbReference type="GO" id="GO:0009897">
    <property type="term" value="C:external side of plasma membrane"/>
    <property type="evidence" value="ECO:0007669"/>
    <property type="project" value="TreeGrafter"/>
</dbReference>
<feature type="non-terminal residue" evidence="6">
    <location>
        <position position="1"/>
    </location>
</feature>
<dbReference type="SUPFAM" id="SSF69179">
    <property type="entry name" value="Integrin domains"/>
    <property type="match status" value="1"/>
</dbReference>
<dbReference type="InterPro" id="IPR048285">
    <property type="entry name" value="Integrin_alpha_Ig-like_2"/>
</dbReference>
<evidence type="ECO:0000256" key="4">
    <source>
        <dbReference type="ARBA" id="ARBA00023180"/>
    </source>
</evidence>
<organism evidence="6 7">
    <name type="scientific">Nesospiza acunhae</name>
    <dbReference type="NCBI Taxonomy" id="381881"/>
    <lineage>
        <taxon>Eukaryota</taxon>
        <taxon>Metazoa</taxon>
        <taxon>Chordata</taxon>
        <taxon>Craniata</taxon>
        <taxon>Vertebrata</taxon>
        <taxon>Euteleostomi</taxon>
        <taxon>Archelosauria</taxon>
        <taxon>Archosauria</taxon>
        <taxon>Dinosauria</taxon>
        <taxon>Saurischia</taxon>
        <taxon>Theropoda</taxon>
        <taxon>Coelurosauria</taxon>
        <taxon>Aves</taxon>
        <taxon>Neognathae</taxon>
        <taxon>Neoaves</taxon>
        <taxon>Telluraves</taxon>
        <taxon>Australaves</taxon>
        <taxon>Passeriformes</taxon>
        <taxon>Thraupidae</taxon>
        <taxon>Nesospiza</taxon>
    </lineage>
</organism>
<keyword evidence="4" id="KW-0325">Glycoprotein</keyword>
<reference evidence="6 7" key="1">
    <citation type="submission" date="2019-09" db="EMBL/GenBank/DDBJ databases">
        <title>Bird 10,000 Genomes (B10K) Project - Family phase.</title>
        <authorList>
            <person name="Zhang G."/>
        </authorList>
    </citation>
    <scope>NUCLEOTIDE SEQUENCE [LARGE SCALE GENOMIC DNA]</scope>
    <source>
        <strain evidence="6">OUT-0053</strain>
        <tissue evidence="6">Muscle</tissue>
    </source>
</reference>
<dbReference type="GO" id="GO:0007229">
    <property type="term" value="P:integrin-mediated signaling pathway"/>
    <property type="evidence" value="ECO:0007669"/>
    <property type="project" value="UniProtKB-KW"/>
</dbReference>
<dbReference type="GO" id="GO:0007160">
    <property type="term" value="P:cell-matrix adhesion"/>
    <property type="evidence" value="ECO:0007669"/>
    <property type="project" value="TreeGrafter"/>
</dbReference>
<comment type="caution">
    <text evidence="6">The sequence shown here is derived from an EMBL/GenBank/DDBJ whole genome shotgun (WGS) entry which is preliminary data.</text>
</comment>
<dbReference type="PANTHER" id="PTHR23220">
    <property type="entry name" value="INTEGRIN ALPHA"/>
    <property type="match status" value="1"/>
</dbReference>
<keyword evidence="3" id="KW-0472">Membrane</keyword>
<evidence type="ECO:0000259" key="5">
    <source>
        <dbReference type="Pfam" id="PF20805"/>
    </source>
</evidence>
<comment type="subcellular location">
    <subcellularLocation>
        <location evidence="1">Membrane</location>
        <topology evidence="1">Single-pass type I membrane protein</topology>
    </subcellularLocation>
</comment>
<dbReference type="Proteomes" id="UP000549091">
    <property type="component" value="Unassembled WGS sequence"/>
</dbReference>
<protein>
    <submittedName>
        <fullName evidence="6">ITAX protein</fullName>
    </submittedName>
</protein>
<dbReference type="GO" id="GO:0005178">
    <property type="term" value="F:integrin binding"/>
    <property type="evidence" value="ECO:0007669"/>
    <property type="project" value="TreeGrafter"/>
</dbReference>
<dbReference type="GO" id="GO:0098609">
    <property type="term" value="P:cell-cell adhesion"/>
    <property type="evidence" value="ECO:0007669"/>
    <property type="project" value="TreeGrafter"/>
</dbReference>
<keyword evidence="2" id="KW-0401">Integrin</keyword>
<evidence type="ECO:0000256" key="1">
    <source>
        <dbReference type="ARBA" id="ARBA00004479"/>
    </source>
</evidence>
<evidence type="ECO:0000313" key="6">
    <source>
        <dbReference type="EMBL" id="NWZ99969.1"/>
    </source>
</evidence>
<dbReference type="EMBL" id="VZSU01002364">
    <property type="protein sequence ID" value="NWZ99969.1"/>
    <property type="molecule type" value="Genomic_DNA"/>
</dbReference>
<dbReference type="GO" id="GO:0008305">
    <property type="term" value="C:integrin complex"/>
    <property type="evidence" value="ECO:0007669"/>
    <property type="project" value="TreeGrafter"/>
</dbReference>
<keyword evidence="7" id="KW-1185">Reference proteome</keyword>
<evidence type="ECO:0000256" key="2">
    <source>
        <dbReference type="ARBA" id="ARBA00023037"/>
    </source>
</evidence>
<gene>
    <name evidence="6" type="primary">Itgax</name>
    <name evidence="6" type="ORF">NESACU_R16858</name>
</gene>
<dbReference type="InterPro" id="IPR032695">
    <property type="entry name" value="Integrin_dom_sf"/>
</dbReference>
<dbReference type="GO" id="GO:0033627">
    <property type="term" value="P:cell adhesion mediated by integrin"/>
    <property type="evidence" value="ECO:0007669"/>
    <property type="project" value="TreeGrafter"/>
</dbReference>
<feature type="non-terminal residue" evidence="6">
    <location>
        <position position="85"/>
    </location>
</feature>
<dbReference type="Gene3D" id="2.60.40.1510">
    <property type="entry name" value="ntegrin, alpha v. Chain A, domain 3"/>
    <property type="match status" value="1"/>
</dbReference>
<dbReference type="AlphaFoldDB" id="A0A7K7S5Z8"/>
<feature type="domain" description="Integrin alpha second immunoglobulin-like" evidence="5">
    <location>
        <begin position="7"/>
        <end position="76"/>
    </location>
</feature>
<sequence>LPFEHDCGPDNTCQDLLELDVNFSGPKGDALELTVTVTNRGESSFGPGVTLRHPPQLSYRKVQLLQSRGSVRCHSEPPEGRGRRS</sequence>